<evidence type="ECO:0000313" key="4">
    <source>
        <dbReference type="Proteomes" id="UP000070444"/>
    </source>
</evidence>
<dbReference type="Pfam" id="PF00240">
    <property type="entry name" value="ubiquitin"/>
    <property type="match status" value="1"/>
</dbReference>
<dbReference type="Gene3D" id="3.10.20.90">
    <property type="entry name" value="Phosphatidylinositol 3-kinase Catalytic Subunit, Chain A, domain 1"/>
    <property type="match status" value="1"/>
</dbReference>
<dbReference type="PROSITE" id="PS50053">
    <property type="entry name" value="UBIQUITIN_2"/>
    <property type="match status" value="1"/>
</dbReference>
<dbReference type="STRING" id="796925.A0A137P7J8"/>
<dbReference type="SMART" id="SM00213">
    <property type="entry name" value="UBQ"/>
    <property type="match status" value="1"/>
</dbReference>
<feature type="domain" description="Ubiquitin-like" evidence="2">
    <location>
        <begin position="68"/>
        <end position="141"/>
    </location>
</feature>
<dbReference type="SUPFAM" id="SSF54236">
    <property type="entry name" value="Ubiquitin-like"/>
    <property type="match status" value="1"/>
</dbReference>
<evidence type="ECO:0000259" key="2">
    <source>
        <dbReference type="PROSITE" id="PS50053"/>
    </source>
</evidence>
<dbReference type="InterPro" id="IPR000626">
    <property type="entry name" value="Ubiquitin-like_dom"/>
</dbReference>
<dbReference type="OrthoDB" id="428577at2759"/>
<dbReference type="CDD" id="cd17039">
    <property type="entry name" value="Ubl_ubiquitin_like"/>
    <property type="match status" value="1"/>
</dbReference>
<dbReference type="Proteomes" id="UP000070444">
    <property type="component" value="Unassembled WGS sequence"/>
</dbReference>
<accession>A0A137P7J8</accession>
<dbReference type="GO" id="GO:0006511">
    <property type="term" value="P:ubiquitin-dependent protein catabolic process"/>
    <property type="evidence" value="ECO:0007669"/>
    <property type="project" value="TreeGrafter"/>
</dbReference>
<dbReference type="InterPro" id="IPR019956">
    <property type="entry name" value="Ubiquitin_dom"/>
</dbReference>
<dbReference type="InterPro" id="IPR015496">
    <property type="entry name" value="Ubiquilin"/>
</dbReference>
<keyword evidence="4" id="KW-1185">Reference proteome</keyword>
<sequence length="220" mass="24790">MAELNEQFYKDWLSIYSERESNPELLAKVEESLLNTRFYKKSGKPLPSNFKTQLTLSSNLTQTEGEDFAIQIKYLNSNQPHTLPNILLTTSIVELKEKIHDLLSLSVDQQRLVFKGKPLMDSKTVKDYNITPGSVIHLLKKAGIASTSTEQTSPTQVKAELPSAPAPQPKLSSATIEKLNTQEFWDQLGDQLKILLSSQTDEELLATDITLLIKKFRKTV</sequence>
<dbReference type="InterPro" id="IPR029071">
    <property type="entry name" value="Ubiquitin-like_domsf"/>
</dbReference>
<organism evidence="3 4">
    <name type="scientific">Conidiobolus coronatus (strain ATCC 28846 / CBS 209.66 / NRRL 28638)</name>
    <name type="common">Delacroixia coronata</name>
    <dbReference type="NCBI Taxonomy" id="796925"/>
    <lineage>
        <taxon>Eukaryota</taxon>
        <taxon>Fungi</taxon>
        <taxon>Fungi incertae sedis</taxon>
        <taxon>Zoopagomycota</taxon>
        <taxon>Entomophthoromycotina</taxon>
        <taxon>Entomophthoromycetes</taxon>
        <taxon>Entomophthorales</taxon>
        <taxon>Ancylistaceae</taxon>
        <taxon>Conidiobolus</taxon>
    </lineage>
</organism>
<dbReference type="PANTHER" id="PTHR10677:SF3">
    <property type="entry name" value="FI07626P-RELATED"/>
    <property type="match status" value="1"/>
</dbReference>
<name>A0A137P7J8_CONC2</name>
<dbReference type="GO" id="GO:0005829">
    <property type="term" value="C:cytosol"/>
    <property type="evidence" value="ECO:0007669"/>
    <property type="project" value="TreeGrafter"/>
</dbReference>
<reference evidence="3 4" key="1">
    <citation type="journal article" date="2015" name="Genome Biol. Evol.">
        <title>Phylogenomic analyses indicate that early fungi evolved digesting cell walls of algal ancestors of land plants.</title>
        <authorList>
            <person name="Chang Y."/>
            <person name="Wang S."/>
            <person name="Sekimoto S."/>
            <person name="Aerts A.L."/>
            <person name="Choi C."/>
            <person name="Clum A."/>
            <person name="LaButti K.M."/>
            <person name="Lindquist E.A."/>
            <person name="Yee Ngan C."/>
            <person name="Ohm R.A."/>
            <person name="Salamov A.A."/>
            <person name="Grigoriev I.V."/>
            <person name="Spatafora J.W."/>
            <person name="Berbee M.L."/>
        </authorList>
    </citation>
    <scope>NUCLEOTIDE SEQUENCE [LARGE SCALE GENOMIC DNA]</scope>
    <source>
        <strain evidence="3 4">NRRL 28638</strain>
    </source>
</reference>
<dbReference type="EMBL" id="KQ964489">
    <property type="protein sequence ID" value="KXN70914.1"/>
    <property type="molecule type" value="Genomic_DNA"/>
</dbReference>
<feature type="compositionally biased region" description="Polar residues" evidence="1">
    <location>
        <begin position="147"/>
        <end position="156"/>
    </location>
</feature>
<proteinExistence type="predicted"/>
<evidence type="ECO:0000256" key="1">
    <source>
        <dbReference type="SAM" id="MobiDB-lite"/>
    </source>
</evidence>
<protein>
    <recommendedName>
        <fullName evidence="2">Ubiquitin-like domain-containing protein</fullName>
    </recommendedName>
</protein>
<gene>
    <name evidence="3" type="ORF">CONCODRAFT_78602</name>
</gene>
<evidence type="ECO:0000313" key="3">
    <source>
        <dbReference type="EMBL" id="KXN70914.1"/>
    </source>
</evidence>
<dbReference type="PRINTS" id="PR00348">
    <property type="entry name" value="UBIQUITIN"/>
</dbReference>
<feature type="region of interest" description="Disordered" evidence="1">
    <location>
        <begin position="147"/>
        <end position="170"/>
    </location>
</feature>
<dbReference type="AlphaFoldDB" id="A0A137P7J8"/>
<dbReference type="PANTHER" id="PTHR10677">
    <property type="entry name" value="UBIQUILIN"/>
    <property type="match status" value="1"/>
</dbReference>
<dbReference type="GO" id="GO:0031593">
    <property type="term" value="F:polyubiquitin modification-dependent protein binding"/>
    <property type="evidence" value="ECO:0007669"/>
    <property type="project" value="TreeGrafter"/>
</dbReference>